<evidence type="ECO:0000313" key="3">
    <source>
        <dbReference type="Proteomes" id="UP001519363"/>
    </source>
</evidence>
<dbReference type="SMART" id="SM01260">
    <property type="entry name" value="LANC_like"/>
    <property type="match status" value="1"/>
</dbReference>
<dbReference type="EMBL" id="JAGIOO010000001">
    <property type="protein sequence ID" value="MBP2477620.1"/>
    <property type="molecule type" value="Genomic_DNA"/>
</dbReference>
<dbReference type="Pfam" id="PF05147">
    <property type="entry name" value="LANC_like"/>
    <property type="match status" value="1"/>
</dbReference>
<comment type="caution">
    <text evidence="2">The sequence shown here is derived from an EMBL/GenBank/DDBJ whole genome shotgun (WGS) entry which is preliminary data.</text>
</comment>
<dbReference type="CDD" id="cd04793">
    <property type="entry name" value="LanC"/>
    <property type="match status" value="1"/>
</dbReference>
<organism evidence="2 3">
    <name type="scientific">Crossiella equi</name>
    <dbReference type="NCBI Taxonomy" id="130796"/>
    <lineage>
        <taxon>Bacteria</taxon>
        <taxon>Bacillati</taxon>
        <taxon>Actinomycetota</taxon>
        <taxon>Actinomycetes</taxon>
        <taxon>Pseudonocardiales</taxon>
        <taxon>Pseudonocardiaceae</taxon>
        <taxon>Crossiella</taxon>
    </lineage>
</organism>
<dbReference type="PRINTS" id="PR01950">
    <property type="entry name" value="LANCSUPER"/>
</dbReference>
<dbReference type="SUPFAM" id="SSF158745">
    <property type="entry name" value="LanC-like"/>
    <property type="match status" value="1"/>
</dbReference>
<dbReference type="InterPro" id="IPR033889">
    <property type="entry name" value="LanC"/>
</dbReference>
<evidence type="ECO:0000313" key="2">
    <source>
        <dbReference type="EMBL" id="MBP2477620.1"/>
    </source>
</evidence>
<evidence type="ECO:0008006" key="4">
    <source>
        <dbReference type="Google" id="ProtNLM"/>
    </source>
</evidence>
<feature type="region of interest" description="Disordered" evidence="1">
    <location>
        <begin position="1"/>
        <end position="21"/>
    </location>
</feature>
<keyword evidence="3" id="KW-1185">Reference proteome</keyword>
<dbReference type="Proteomes" id="UP001519363">
    <property type="component" value="Unassembled WGS sequence"/>
</dbReference>
<protein>
    <recommendedName>
        <fullName evidence="4">Lanthionine synthetase</fullName>
    </recommendedName>
</protein>
<dbReference type="InterPro" id="IPR007822">
    <property type="entry name" value="LANC-like"/>
</dbReference>
<gene>
    <name evidence="2" type="ORF">JOF53_006492</name>
</gene>
<dbReference type="RefSeq" id="WP_209707448.1">
    <property type="nucleotide sequence ID" value="NZ_JAGIOO010000001.1"/>
</dbReference>
<accession>A0ABS5AM39</accession>
<reference evidence="2 3" key="1">
    <citation type="submission" date="2021-03" db="EMBL/GenBank/DDBJ databases">
        <title>Sequencing the genomes of 1000 actinobacteria strains.</title>
        <authorList>
            <person name="Klenk H.-P."/>
        </authorList>
    </citation>
    <scope>NUCLEOTIDE SEQUENCE [LARGE SCALE GENOMIC DNA]</scope>
    <source>
        <strain evidence="2 3">DSM 44580</strain>
    </source>
</reference>
<sequence length="412" mass="43821">MSFARPGALPPEQAPDPGWSQSLSSGAAGLALLHIGYAHAGLTDWACAHQWVQAMTSHPVAAHPSACLFQGAPAVAFVLRTAALPAYTPVLHALDEHVTAITRARLVAAHERIDLGELPALREFDLINGLTGLGAYLLQALRTGPRHHNGELLREVLAYLIRLTGPITVEDTVLPGWWTENGPSDRPDSRWPGGHANLGLAHGIAGPWALLSAAMISGLTVPGHTEAIEHITRFFSTWSGGWPATPWWPGLLSAREWGNGVLDQPGPQQPSWCYGTPGVLHAHHLAAQALNLPARAAWARTALASCITDPAQLQQLGDDSLCHGWAGLVHLARRMLTAADGELADALARLEHRWRDQPRQGPNSDGMLEGQVGIALTTLPLNSSWDACLLTAPPTTRQADTPAATPPTEGTA</sequence>
<dbReference type="Gene3D" id="1.50.10.20">
    <property type="match status" value="1"/>
</dbReference>
<feature type="region of interest" description="Disordered" evidence="1">
    <location>
        <begin position="392"/>
        <end position="412"/>
    </location>
</feature>
<name>A0ABS5AM39_9PSEU</name>
<proteinExistence type="predicted"/>
<evidence type="ECO:0000256" key="1">
    <source>
        <dbReference type="SAM" id="MobiDB-lite"/>
    </source>
</evidence>
<dbReference type="PRINTS" id="PR01955">
    <property type="entry name" value="LANCFRANKIA"/>
</dbReference>